<evidence type="ECO:0000313" key="2">
    <source>
        <dbReference type="EMBL" id="KAK9541905.1"/>
    </source>
</evidence>
<proteinExistence type="predicted"/>
<feature type="compositionally biased region" description="Basic and acidic residues" evidence="1">
    <location>
        <begin position="22"/>
        <end position="47"/>
    </location>
</feature>
<reference evidence="2 3" key="1">
    <citation type="journal article" date="2024" name="Genome Biol. Evol.">
        <title>Chromosome-level genome assembly of the viviparous eelpout Zoarces viviparus.</title>
        <authorList>
            <person name="Fuhrmann N."/>
            <person name="Brasseur M.V."/>
            <person name="Bakowski C.E."/>
            <person name="Podsiadlowski L."/>
            <person name="Prost S."/>
            <person name="Krehenwinkel H."/>
            <person name="Mayer C."/>
        </authorList>
    </citation>
    <scope>NUCLEOTIDE SEQUENCE [LARGE SCALE GENOMIC DNA]</scope>
    <source>
        <strain evidence="2">NO-MEL_2022_Ind0_liver</strain>
    </source>
</reference>
<protein>
    <submittedName>
        <fullName evidence="2">Uncharacterized protein</fullName>
    </submittedName>
</protein>
<name>A0AAW1G5Q1_ZOAVI</name>
<organism evidence="2 3">
    <name type="scientific">Zoarces viviparus</name>
    <name type="common">Viviparous eelpout</name>
    <name type="synonym">Blennius viviparus</name>
    <dbReference type="NCBI Taxonomy" id="48416"/>
    <lineage>
        <taxon>Eukaryota</taxon>
        <taxon>Metazoa</taxon>
        <taxon>Chordata</taxon>
        <taxon>Craniata</taxon>
        <taxon>Vertebrata</taxon>
        <taxon>Euteleostomi</taxon>
        <taxon>Actinopterygii</taxon>
        <taxon>Neopterygii</taxon>
        <taxon>Teleostei</taxon>
        <taxon>Neoteleostei</taxon>
        <taxon>Acanthomorphata</taxon>
        <taxon>Eupercaria</taxon>
        <taxon>Perciformes</taxon>
        <taxon>Cottioidei</taxon>
        <taxon>Zoarcales</taxon>
        <taxon>Zoarcidae</taxon>
        <taxon>Zoarcinae</taxon>
        <taxon>Zoarces</taxon>
    </lineage>
</organism>
<feature type="region of interest" description="Disordered" evidence="1">
    <location>
        <begin position="1"/>
        <end position="47"/>
    </location>
</feature>
<evidence type="ECO:0000256" key="1">
    <source>
        <dbReference type="SAM" id="MobiDB-lite"/>
    </source>
</evidence>
<dbReference type="EMBL" id="JBCEZU010000002">
    <property type="protein sequence ID" value="KAK9541905.1"/>
    <property type="molecule type" value="Genomic_DNA"/>
</dbReference>
<keyword evidence="3" id="KW-1185">Reference proteome</keyword>
<sequence>MWEDFAEPHGGSLSNPANSTEVADRLEFTSRRDGFEAERDSPRKETDLRLYEDDDGVRCNSISDGMYVLSGWTRGLALQINIRRHLILPSVKRQRGAGRADVDQGR</sequence>
<comment type="caution">
    <text evidence="2">The sequence shown here is derived from an EMBL/GenBank/DDBJ whole genome shotgun (WGS) entry which is preliminary data.</text>
</comment>
<dbReference type="AlphaFoldDB" id="A0AAW1G5Q1"/>
<gene>
    <name evidence="2" type="ORF">VZT92_001919</name>
</gene>
<evidence type="ECO:0000313" key="3">
    <source>
        <dbReference type="Proteomes" id="UP001488805"/>
    </source>
</evidence>
<feature type="compositionally biased region" description="Polar residues" evidence="1">
    <location>
        <begin position="12"/>
        <end position="21"/>
    </location>
</feature>
<dbReference type="Proteomes" id="UP001488805">
    <property type="component" value="Unassembled WGS sequence"/>
</dbReference>
<accession>A0AAW1G5Q1</accession>